<gene>
    <name evidence="2" type="ORF">HFP15_39865</name>
</gene>
<feature type="compositionally biased region" description="Low complexity" evidence="1">
    <location>
        <begin position="120"/>
        <end position="161"/>
    </location>
</feature>
<evidence type="ECO:0000313" key="2">
    <source>
        <dbReference type="EMBL" id="NKQ59017.1"/>
    </source>
</evidence>
<name>A0ABX1JL82_9PSEU</name>
<feature type="region of interest" description="Disordered" evidence="1">
    <location>
        <begin position="109"/>
        <end position="211"/>
    </location>
</feature>
<comment type="caution">
    <text evidence="2">The sequence shown here is derived from an EMBL/GenBank/DDBJ whole genome shotgun (WGS) entry which is preliminary data.</text>
</comment>
<evidence type="ECO:0000256" key="1">
    <source>
        <dbReference type="SAM" id="MobiDB-lite"/>
    </source>
</evidence>
<dbReference type="EMBL" id="JAAXLS010000074">
    <property type="protein sequence ID" value="NKQ59017.1"/>
    <property type="molecule type" value="Genomic_DNA"/>
</dbReference>
<feature type="compositionally biased region" description="Low complexity" evidence="1">
    <location>
        <begin position="12"/>
        <end position="27"/>
    </location>
</feature>
<dbReference type="Proteomes" id="UP000715441">
    <property type="component" value="Unassembled WGS sequence"/>
</dbReference>
<feature type="compositionally biased region" description="Basic residues" evidence="1">
    <location>
        <begin position="1"/>
        <end position="11"/>
    </location>
</feature>
<feature type="compositionally biased region" description="Low complexity" evidence="1">
    <location>
        <begin position="171"/>
        <end position="186"/>
    </location>
</feature>
<protein>
    <submittedName>
        <fullName evidence="2">MarR family transcriptional regulator</fullName>
    </submittedName>
</protein>
<accession>A0ABX1JL82</accession>
<feature type="region of interest" description="Disordered" evidence="1">
    <location>
        <begin position="1"/>
        <end position="37"/>
    </location>
</feature>
<dbReference type="RefSeq" id="WP_168523391.1">
    <property type="nucleotide sequence ID" value="NZ_JAAXLS010000074.1"/>
</dbReference>
<organism evidence="2 3">
    <name type="scientific">Amycolatopsis acididurans</name>
    <dbReference type="NCBI Taxonomy" id="2724524"/>
    <lineage>
        <taxon>Bacteria</taxon>
        <taxon>Bacillati</taxon>
        <taxon>Actinomycetota</taxon>
        <taxon>Actinomycetes</taxon>
        <taxon>Pseudonocardiales</taxon>
        <taxon>Pseudonocardiaceae</taxon>
        <taxon>Amycolatopsis</taxon>
    </lineage>
</organism>
<proteinExistence type="predicted"/>
<sequence>MSSRTRTRKTRTTTTATTTGSARTLRSVPDVTTEKVRTDTEDRLWEALHANPNSTAADLSAAAKIGKSTAQKILVKWAGDGSVTRTAGIADGGRRAADRWAITDLGVTPVAADRGDADSADTAQADPDSPAAPDDTDPAAPAGGEPTEPANPEPADAAAGDTLDSADTEASDSAQAESAAAEAAESTGGGAATNGDPATDGGGDDKATRLAPGALRGMVEDHLRDHPGEQFGPTAIAKALGGKSSGAVSNALDKLVADGTAVKTQDKPRRFALAPAEVATAAAPTN</sequence>
<keyword evidence="3" id="KW-1185">Reference proteome</keyword>
<evidence type="ECO:0000313" key="3">
    <source>
        <dbReference type="Proteomes" id="UP000715441"/>
    </source>
</evidence>
<reference evidence="2 3" key="1">
    <citation type="submission" date="2020-04" db="EMBL/GenBank/DDBJ databases">
        <title>Novel species.</title>
        <authorList>
            <person name="Teo W.F.A."/>
            <person name="Lipun K."/>
            <person name="Srisuk N."/>
            <person name="Duangmal K."/>
        </authorList>
    </citation>
    <scope>NUCLEOTIDE SEQUENCE [LARGE SCALE GENOMIC DNA]</scope>
    <source>
        <strain evidence="2 3">K13G38</strain>
    </source>
</reference>